<proteinExistence type="predicted"/>
<dbReference type="OrthoDB" id="8452149at2"/>
<sequence length="215" mass="22641">MKAILSKLRPSKRLVVILAAAFAVSAASGGAAVYVGRDRLVARLSEPSASGLECTTLRTLKLDHRGQRWIRMHVKTDRAGGPDRVRTALRVVGALAGKEPADLFQVIVLDEAGPEDRAAVRGAAIGAEVLFAPGPRSVKGMNEPFRASYNDGTANPDGMFHGKAVSLGLDEIRAIMARMDDHSLCVDPAAVEVEGAEAPESSEHPAESAEANSGH</sequence>
<comment type="caution">
    <text evidence="2">The sequence shown here is derived from an EMBL/GenBank/DDBJ whole genome shotgun (WGS) entry which is preliminary data.</text>
</comment>
<reference evidence="2 3" key="1">
    <citation type="journal article" date="2016" name="Int. J. Syst. Evol. Microbiol.">
        <title>Ensifer glycinis sp. nov., an novel rhizobial species associated with Glycine spp.</title>
        <authorList>
            <person name="Yan H."/>
            <person name="Yan J."/>
            <person name="Sui X.H."/>
            <person name="Wang E.T."/>
            <person name="Chen W.X."/>
            <person name="Zhang X.X."/>
            <person name="Chen W.F."/>
        </authorList>
    </citation>
    <scope>NUCLEOTIDE SEQUENCE [LARGE SCALE GENOMIC DNA]</scope>
    <source>
        <strain evidence="2 3">CCBAU 23380</strain>
    </source>
</reference>
<protein>
    <submittedName>
        <fullName evidence="2">Uncharacterized protein</fullName>
    </submittedName>
</protein>
<gene>
    <name evidence="2" type="ORF">AU381_13200</name>
</gene>
<evidence type="ECO:0000313" key="2">
    <source>
        <dbReference type="EMBL" id="OAP37730.1"/>
    </source>
</evidence>
<dbReference type="EMBL" id="LPUX01000062">
    <property type="protein sequence ID" value="OAP37730.1"/>
    <property type="molecule type" value="Genomic_DNA"/>
</dbReference>
<organism evidence="2 3">
    <name type="scientific">Sinorhizobium glycinis</name>
    <dbReference type="NCBI Taxonomy" id="1472378"/>
    <lineage>
        <taxon>Bacteria</taxon>
        <taxon>Pseudomonadati</taxon>
        <taxon>Pseudomonadota</taxon>
        <taxon>Alphaproteobacteria</taxon>
        <taxon>Hyphomicrobiales</taxon>
        <taxon>Rhizobiaceae</taxon>
        <taxon>Sinorhizobium/Ensifer group</taxon>
        <taxon>Sinorhizobium</taxon>
    </lineage>
</organism>
<evidence type="ECO:0000256" key="1">
    <source>
        <dbReference type="SAM" id="MobiDB-lite"/>
    </source>
</evidence>
<accession>A0A178XR27</accession>
<dbReference type="Proteomes" id="UP000094025">
    <property type="component" value="Unassembled WGS sequence"/>
</dbReference>
<dbReference type="RefSeq" id="WP_064243271.1">
    <property type="nucleotide sequence ID" value="NZ_LPUX01000062.1"/>
</dbReference>
<dbReference type="AlphaFoldDB" id="A0A178XR27"/>
<name>A0A178XR27_9HYPH</name>
<keyword evidence="3" id="KW-1185">Reference proteome</keyword>
<feature type="region of interest" description="Disordered" evidence="1">
    <location>
        <begin position="194"/>
        <end position="215"/>
    </location>
</feature>
<evidence type="ECO:0000313" key="3">
    <source>
        <dbReference type="Proteomes" id="UP000094025"/>
    </source>
</evidence>